<evidence type="ECO:0008006" key="4">
    <source>
        <dbReference type="Google" id="ProtNLM"/>
    </source>
</evidence>
<evidence type="ECO:0000313" key="2">
    <source>
        <dbReference type="EMBL" id="KAF5835811.1"/>
    </source>
</evidence>
<evidence type="ECO:0000256" key="1">
    <source>
        <dbReference type="SAM" id="MobiDB-lite"/>
    </source>
</evidence>
<reference evidence="2" key="1">
    <citation type="submission" date="2017-08" db="EMBL/GenBank/DDBJ databases">
        <authorList>
            <person name="Polle J.E."/>
            <person name="Barry K."/>
            <person name="Cushman J."/>
            <person name="Schmutz J."/>
            <person name="Tran D."/>
            <person name="Hathwaick L.T."/>
            <person name="Yim W.C."/>
            <person name="Jenkins J."/>
            <person name="Mckie-Krisberg Z.M."/>
            <person name="Prochnik S."/>
            <person name="Lindquist E."/>
            <person name="Dockter R.B."/>
            <person name="Adam C."/>
            <person name="Molina H."/>
            <person name="Bunkerborg J."/>
            <person name="Jin E."/>
            <person name="Buchheim M."/>
            <person name="Magnuson J."/>
        </authorList>
    </citation>
    <scope>NUCLEOTIDE SEQUENCE</scope>
    <source>
        <strain evidence="2">CCAP 19/18</strain>
    </source>
</reference>
<proteinExistence type="predicted"/>
<dbReference type="PANTHER" id="PTHR28348:SF1">
    <property type="entry name" value="UPF0193 PROTEIN EVG1"/>
    <property type="match status" value="1"/>
</dbReference>
<sequence>MAELEHQPAPNTVEQDCREHLWKELGRDTPAGKALFKLYGGNKMGTNAGNTYDEANRKKMEAKIAAGWTPPPKAAPPPPVRPTVNVPTFGRPKFQMPAPVEMIPHRRPATKILRELEEEMERQRSQRPTPKGPLLDDKEKERFALMMRYRGKPPVATEKELEGCRMHRGQTQRKSGLQELQQMFDQVALEIEERRKFLEDLEAHGALKRETQHQVRWEIQQRVQDLAKLDQMISDYGTGKT</sequence>
<accession>A0ABQ7GMH7</accession>
<name>A0ABQ7GMH7_DUNSA</name>
<protein>
    <recommendedName>
        <fullName evidence="4">Enkurin domain-containing protein</fullName>
    </recommendedName>
</protein>
<keyword evidence="3" id="KW-1185">Reference proteome</keyword>
<feature type="region of interest" description="Disordered" evidence="1">
    <location>
        <begin position="118"/>
        <end position="137"/>
    </location>
</feature>
<dbReference type="EMBL" id="MU069687">
    <property type="protein sequence ID" value="KAF5835811.1"/>
    <property type="molecule type" value="Genomic_DNA"/>
</dbReference>
<dbReference type="InterPro" id="IPR007914">
    <property type="entry name" value="UPF0193"/>
</dbReference>
<evidence type="ECO:0000313" key="3">
    <source>
        <dbReference type="Proteomes" id="UP000815325"/>
    </source>
</evidence>
<organism evidence="2 3">
    <name type="scientific">Dunaliella salina</name>
    <name type="common">Green alga</name>
    <name type="synonym">Protococcus salinus</name>
    <dbReference type="NCBI Taxonomy" id="3046"/>
    <lineage>
        <taxon>Eukaryota</taxon>
        <taxon>Viridiplantae</taxon>
        <taxon>Chlorophyta</taxon>
        <taxon>core chlorophytes</taxon>
        <taxon>Chlorophyceae</taxon>
        <taxon>CS clade</taxon>
        <taxon>Chlamydomonadales</taxon>
        <taxon>Dunaliellaceae</taxon>
        <taxon>Dunaliella</taxon>
    </lineage>
</organism>
<gene>
    <name evidence="2" type="ORF">DUNSADRAFT_6845</name>
</gene>
<dbReference type="PANTHER" id="PTHR28348">
    <property type="entry name" value="UPF0193 PROTEIN EVG1"/>
    <property type="match status" value="1"/>
</dbReference>
<dbReference type="Proteomes" id="UP000815325">
    <property type="component" value="Unassembled WGS sequence"/>
</dbReference>
<dbReference type="Pfam" id="PF05250">
    <property type="entry name" value="UPF0193"/>
    <property type="match status" value="1"/>
</dbReference>
<comment type="caution">
    <text evidence="2">The sequence shown here is derived from an EMBL/GenBank/DDBJ whole genome shotgun (WGS) entry which is preliminary data.</text>
</comment>